<evidence type="ECO:0000313" key="4">
    <source>
        <dbReference type="EMBL" id="KAH7968162.1"/>
    </source>
</evidence>
<accession>A0A9D4T2S7</accession>
<gene>
    <name evidence="4" type="ORF">HPB52_006383</name>
</gene>
<evidence type="ECO:0000313" key="5">
    <source>
        <dbReference type="Proteomes" id="UP000821837"/>
    </source>
</evidence>
<name>A0A9D4T2S7_RHISA</name>
<organism evidence="4 5">
    <name type="scientific">Rhipicephalus sanguineus</name>
    <name type="common">Brown dog tick</name>
    <name type="synonym">Ixodes sanguineus</name>
    <dbReference type="NCBI Taxonomy" id="34632"/>
    <lineage>
        <taxon>Eukaryota</taxon>
        <taxon>Metazoa</taxon>
        <taxon>Ecdysozoa</taxon>
        <taxon>Arthropoda</taxon>
        <taxon>Chelicerata</taxon>
        <taxon>Arachnida</taxon>
        <taxon>Acari</taxon>
        <taxon>Parasitiformes</taxon>
        <taxon>Ixodida</taxon>
        <taxon>Ixodoidea</taxon>
        <taxon>Ixodidae</taxon>
        <taxon>Rhipicephalinae</taxon>
        <taxon>Rhipicephalus</taxon>
        <taxon>Rhipicephalus</taxon>
    </lineage>
</organism>
<dbReference type="EMBL" id="JABSTV010001248">
    <property type="protein sequence ID" value="KAH7968162.1"/>
    <property type="molecule type" value="Genomic_DNA"/>
</dbReference>
<evidence type="ECO:0000256" key="1">
    <source>
        <dbReference type="PROSITE-ProRule" id="PRU00047"/>
    </source>
</evidence>
<dbReference type="PROSITE" id="PS50158">
    <property type="entry name" value="ZF_CCHC"/>
    <property type="match status" value="1"/>
</dbReference>
<protein>
    <recommendedName>
        <fullName evidence="3">CCHC-type domain-containing protein</fullName>
    </recommendedName>
</protein>
<evidence type="ECO:0000256" key="2">
    <source>
        <dbReference type="SAM" id="MobiDB-lite"/>
    </source>
</evidence>
<feature type="region of interest" description="Disordered" evidence="2">
    <location>
        <begin position="1"/>
        <end position="62"/>
    </location>
</feature>
<feature type="compositionally biased region" description="Polar residues" evidence="2">
    <location>
        <begin position="386"/>
        <end position="407"/>
    </location>
</feature>
<proteinExistence type="predicted"/>
<dbReference type="InterPro" id="IPR001878">
    <property type="entry name" value="Znf_CCHC"/>
</dbReference>
<feature type="compositionally biased region" description="Low complexity" evidence="2">
    <location>
        <begin position="202"/>
        <end position="220"/>
    </location>
</feature>
<comment type="caution">
    <text evidence="4">The sequence shown here is derived from an EMBL/GenBank/DDBJ whole genome shotgun (WGS) entry which is preliminary data.</text>
</comment>
<keyword evidence="1" id="KW-0862">Zinc</keyword>
<dbReference type="SUPFAM" id="SSF57756">
    <property type="entry name" value="Retrovirus zinc finger-like domains"/>
    <property type="match status" value="1"/>
</dbReference>
<dbReference type="GO" id="GO:0003676">
    <property type="term" value="F:nucleic acid binding"/>
    <property type="evidence" value="ECO:0007669"/>
    <property type="project" value="InterPro"/>
</dbReference>
<dbReference type="InterPro" id="IPR036875">
    <property type="entry name" value="Znf_CCHC_sf"/>
</dbReference>
<feature type="region of interest" description="Disordered" evidence="2">
    <location>
        <begin position="369"/>
        <end position="415"/>
    </location>
</feature>
<feature type="compositionally biased region" description="Polar residues" evidence="2">
    <location>
        <begin position="24"/>
        <end position="36"/>
    </location>
</feature>
<reference evidence="4" key="1">
    <citation type="journal article" date="2020" name="Cell">
        <title>Large-Scale Comparative Analyses of Tick Genomes Elucidate Their Genetic Diversity and Vector Capacities.</title>
        <authorList>
            <consortium name="Tick Genome and Microbiome Consortium (TIGMIC)"/>
            <person name="Jia N."/>
            <person name="Wang J."/>
            <person name="Shi W."/>
            <person name="Du L."/>
            <person name="Sun Y."/>
            <person name="Zhan W."/>
            <person name="Jiang J.F."/>
            <person name="Wang Q."/>
            <person name="Zhang B."/>
            <person name="Ji P."/>
            <person name="Bell-Sakyi L."/>
            <person name="Cui X.M."/>
            <person name="Yuan T.T."/>
            <person name="Jiang B.G."/>
            <person name="Yang W.F."/>
            <person name="Lam T.T."/>
            <person name="Chang Q.C."/>
            <person name="Ding S.J."/>
            <person name="Wang X.J."/>
            <person name="Zhu J.G."/>
            <person name="Ruan X.D."/>
            <person name="Zhao L."/>
            <person name="Wei J.T."/>
            <person name="Ye R.Z."/>
            <person name="Que T.C."/>
            <person name="Du C.H."/>
            <person name="Zhou Y.H."/>
            <person name="Cheng J.X."/>
            <person name="Dai P.F."/>
            <person name="Guo W.B."/>
            <person name="Han X.H."/>
            <person name="Huang E.J."/>
            <person name="Li L.F."/>
            <person name="Wei W."/>
            <person name="Gao Y.C."/>
            <person name="Liu J.Z."/>
            <person name="Shao H.Z."/>
            <person name="Wang X."/>
            <person name="Wang C.C."/>
            <person name="Yang T.C."/>
            <person name="Huo Q.B."/>
            <person name="Li W."/>
            <person name="Chen H.Y."/>
            <person name="Chen S.E."/>
            <person name="Zhou L.G."/>
            <person name="Ni X.B."/>
            <person name="Tian J.H."/>
            <person name="Sheng Y."/>
            <person name="Liu T."/>
            <person name="Pan Y.S."/>
            <person name="Xia L.Y."/>
            <person name="Li J."/>
            <person name="Zhao F."/>
            <person name="Cao W.C."/>
        </authorList>
    </citation>
    <scope>NUCLEOTIDE SEQUENCE</scope>
    <source>
        <strain evidence="4">Rsan-2018</strain>
    </source>
</reference>
<feature type="region of interest" description="Disordered" evidence="2">
    <location>
        <begin position="165"/>
        <end position="251"/>
    </location>
</feature>
<feature type="domain" description="CCHC-type" evidence="3">
    <location>
        <begin position="104"/>
        <end position="119"/>
    </location>
</feature>
<sequence>MSAEQADIFQLVEGRRRRRKNTKGESTPKTPLNNPASGDACAPSPKPPQKTSPLVSKWTPKPTVRMDPDDYVIVLKPRITVALKTAFQQELTPVREYKKTVPACHRCGTRGHRSDICPNPVKERCGLCGQNGGADTEEMVPHECNPMCIVCGGPHLTSSRGCTGKFIKLQQPGPRTSGSPTKPKRQPTGKAPTPGKIATETLPPGAAESPALSAPSGGAARDQDKVGSRAEIASSHSPPSSSPTSTAETQELRRELALLRAQNEKLASELHSLRTHPITPPSSSEEEENITDREIPTTVESRVVALKTQVTAIETQLADLPQIIHDTIARQVESVITEVTEAVTHIIQKWIQDNPRVLKRVGHITDVNRPSKFNRVTPDESDFTEDSGTSAPGASRLGSLNNATPPSVSDHGPQP</sequence>
<dbReference type="Proteomes" id="UP000821837">
    <property type="component" value="Unassembled WGS sequence"/>
</dbReference>
<evidence type="ECO:0000259" key="3">
    <source>
        <dbReference type="PROSITE" id="PS50158"/>
    </source>
</evidence>
<feature type="compositionally biased region" description="Low complexity" evidence="2">
    <location>
        <begin position="230"/>
        <end position="249"/>
    </location>
</feature>
<keyword evidence="1" id="KW-0479">Metal-binding</keyword>
<keyword evidence="5" id="KW-1185">Reference proteome</keyword>
<dbReference type="AlphaFoldDB" id="A0A9D4T2S7"/>
<keyword evidence="1" id="KW-0863">Zinc-finger</keyword>
<dbReference type="VEuPathDB" id="VectorBase:RSAN_035783"/>
<feature type="region of interest" description="Disordered" evidence="2">
    <location>
        <begin position="269"/>
        <end position="292"/>
    </location>
</feature>
<dbReference type="GO" id="GO:0008270">
    <property type="term" value="F:zinc ion binding"/>
    <property type="evidence" value="ECO:0007669"/>
    <property type="project" value="UniProtKB-KW"/>
</dbReference>
<reference evidence="4" key="2">
    <citation type="submission" date="2021-09" db="EMBL/GenBank/DDBJ databases">
        <authorList>
            <person name="Jia N."/>
            <person name="Wang J."/>
            <person name="Shi W."/>
            <person name="Du L."/>
            <person name="Sun Y."/>
            <person name="Zhan W."/>
            <person name="Jiang J."/>
            <person name="Wang Q."/>
            <person name="Zhang B."/>
            <person name="Ji P."/>
            <person name="Sakyi L.B."/>
            <person name="Cui X."/>
            <person name="Yuan T."/>
            <person name="Jiang B."/>
            <person name="Yang W."/>
            <person name="Lam T.T.-Y."/>
            <person name="Chang Q."/>
            <person name="Ding S."/>
            <person name="Wang X."/>
            <person name="Zhu J."/>
            <person name="Ruan X."/>
            <person name="Zhao L."/>
            <person name="Wei J."/>
            <person name="Que T."/>
            <person name="Du C."/>
            <person name="Cheng J."/>
            <person name="Dai P."/>
            <person name="Han X."/>
            <person name="Huang E."/>
            <person name="Gao Y."/>
            <person name="Liu J."/>
            <person name="Shao H."/>
            <person name="Ye R."/>
            <person name="Li L."/>
            <person name="Wei W."/>
            <person name="Wang X."/>
            <person name="Wang C."/>
            <person name="Huo Q."/>
            <person name="Li W."/>
            <person name="Guo W."/>
            <person name="Chen H."/>
            <person name="Chen S."/>
            <person name="Zhou L."/>
            <person name="Zhou L."/>
            <person name="Ni X."/>
            <person name="Tian J."/>
            <person name="Zhou Y."/>
            <person name="Sheng Y."/>
            <person name="Liu T."/>
            <person name="Pan Y."/>
            <person name="Xia L."/>
            <person name="Li J."/>
            <person name="Zhao F."/>
            <person name="Cao W."/>
        </authorList>
    </citation>
    <scope>NUCLEOTIDE SEQUENCE</scope>
    <source>
        <strain evidence="4">Rsan-2018</strain>
        <tissue evidence="4">Larvae</tissue>
    </source>
</reference>